<dbReference type="GO" id="GO:0016747">
    <property type="term" value="F:acyltransferase activity, transferring groups other than amino-acyl groups"/>
    <property type="evidence" value="ECO:0007669"/>
    <property type="project" value="UniProtKB-ARBA"/>
</dbReference>
<evidence type="ECO:0000313" key="5">
    <source>
        <dbReference type="Proteomes" id="UP000323000"/>
    </source>
</evidence>
<organism evidence="4 5">
    <name type="scientific">Acer yangbiense</name>
    <dbReference type="NCBI Taxonomy" id="1000413"/>
    <lineage>
        <taxon>Eukaryota</taxon>
        <taxon>Viridiplantae</taxon>
        <taxon>Streptophyta</taxon>
        <taxon>Embryophyta</taxon>
        <taxon>Tracheophyta</taxon>
        <taxon>Spermatophyta</taxon>
        <taxon>Magnoliopsida</taxon>
        <taxon>eudicotyledons</taxon>
        <taxon>Gunneridae</taxon>
        <taxon>Pentapetalae</taxon>
        <taxon>rosids</taxon>
        <taxon>malvids</taxon>
        <taxon>Sapindales</taxon>
        <taxon>Sapindaceae</taxon>
        <taxon>Hippocastanoideae</taxon>
        <taxon>Acereae</taxon>
        <taxon>Acer</taxon>
    </lineage>
</organism>
<evidence type="ECO:0000256" key="3">
    <source>
        <dbReference type="SAM" id="MobiDB-lite"/>
    </source>
</evidence>
<protein>
    <submittedName>
        <fullName evidence="4">Uncharacterized protein</fullName>
    </submittedName>
</protein>
<accession>A0A5C7HF44</accession>
<evidence type="ECO:0000256" key="2">
    <source>
        <dbReference type="ARBA" id="ARBA00023315"/>
    </source>
</evidence>
<name>A0A5C7HF44_9ROSI</name>
<sequence>MFPQHSQPTSENSNAAVPTLHLPESSNDSSTHNVDTSDSGIDPTEVIEDSGSNSNSNTATQPVASHPMITTSKLGIFKPKVYLSECTLPTGFLTEFEPKSAKLAMQDSKIVMIIISSSAKAKLVTKLVRDSNDVAVSAGAEKAMKNGRVVSVAGSPKFRMYETDFGWGRPKNCEVVHIGANGAFSFNESREEEGGVQIGVVVNREKLDLFQ</sequence>
<dbReference type="EMBL" id="VAHF01000009">
    <property type="protein sequence ID" value="TXG55265.1"/>
    <property type="molecule type" value="Genomic_DNA"/>
</dbReference>
<keyword evidence="1" id="KW-0808">Transferase</keyword>
<evidence type="ECO:0000256" key="1">
    <source>
        <dbReference type="ARBA" id="ARBA00022679"/>
    </source>
</evidence>
<feature type="compositionally biased region" description="Polar residues" evidence="3">
    <location>
        <begin position="1"/>
        <end position="16"/>
    </location>
</feature>
<feature type="compositionally biased region" description="Polar residues" evidence="3">
    <location>
        <begin position="50"/>
        <end position="64"/>
    </location>
</feature>
<evidence type="ECO:0000313" key="4">
    <source>
        <dbReference type="EMBL" id="TXG55265.1"/>
    </source>
</evidence>
<keyword evidence="2" id="KW-0012">Acyltransferase</keyword>
<dbReference type="AlphaFoldDB" id="A0A5C7HF44"/>
<reference evidence="5" key="1">
    <citation type="journal article" date="2019" name="Gigascience">
        <title>De novo genome assembly of the endangered Acer yangbiense, a plant species with extremely small populations endemic to Yunnan Province, China.</title>
        <authorList>
            <person name="Yang J."/>
            <person name="Wariss H.M."/>
            <person name="Tao L."/>
            <person name="Zhang R."/>
            <person name="Yun Q."/>
            <person name="Hollingsworth P."/>
            <person name="Dao Z."/>
            <person name="Luo G."/>
            <person name="Guo H."/>
            <person name="Ma Y."/>
            <person name="Sun W."/>
        </authorList>
    </citation>
    <scope>NUCLEOTIDE SEQUENCE [LARGE SCALE GENOMIC DNA]</scope>
    <source>
        <strain evidence="5">cv. Malutang</strain>
    </source>
</reference>
<proteinExistence type="predicted"/>
<dbReference type="Pfam" id="PF02458">
    <property type="entry name" value="Transferase"/>
    <property type="match status" value="1"/>
</dbReference>
<gene>
    <name evidence="4" type="ORF">EZV62_020521</name>
</gene>
<comment type="caution">
    <text evidence="4">The sequence shown here is derived from an EMBL/GenBank/DDBJ whole genome shotgun (WGS) entry which is preliminary data.</text>
</comment>
<feature type="compositionally biased region" description="Polar residues" evidence="3">
    <location>
        <begin position="24"/>
        <end position="39"/>
    </location>
</feature>
<dbReference type="PANTHER" id="PTHR31625">
    <property type="match status" value="1"/>
</dbReference>
<keyword evidence="5" id="KW-1185">Reference proteome</keyword>
<dbReference type="InterPro" id="IPR023213">
    <property type="entry name" value="CAT-like_dom_sf"/>
</dbReference>
<dbReference type="InterPro" id="IPR051504">
    <property type="entry name" value="Plant_metabolite_acyltrans"/>
</dbReference>
<dbReference type="Gene3D" id="3.30.559.10">
    <property type="entry name" value="Chloramphenicol acetyltransferase-like domain"/>
    <property type="match status" value="1"/>
</dbReference>
<dbReference type="Proteomes" id="UP000323000">
    <property type="component" value="Chromosome 9"/>
</dbReference>
<dbReference type="OrthoDB" id="1862401at2759"/>
<feature type="region of interest" description="Disordered" evidence="3">
    <location>
        <begin position="1"/>
        <end position="64"/>
    </location>
</feature>